<dbReference type="KEGG" id="cmaq:H0S70_13955"/>
<dbReference type="EMBL" id="CP060203">
    <property type="protein sequence ID" value="QNS41400.1"/>
    <property type="molecule type" value="Genomic_DNA"/>
</dbReference>
<dbReference type="GO" id="GO:0004497">
    <property type="term" value="F:monooxygenase activity"/>
    <property type="evidence" value="ECO:0007669"/>
    <property type="project" value="UniProtKB-KW"/>
</dbReference>
<feature type="transmembrane region" description="Helical" evidence="1">
    <location>
        <begin position="176"/>
        <end position="198"/>
    </location>
</feature>
<organism evidence="2 3">
    <name type="scientific">Chryseobacterium manosquense</name>
    <dbReference type="NCBI Taxonomy" id="2754694"/>
    <lineage>
        <taxon>Bacteria</taxon>
        <taxon>Pseudomonadati</taxon>
        <taxon>Bacteroidota</taxon>
        <taxon>Flavobacteriia</taxon>
        <taxon>Flavobacteriales</taxon>
        <taxon>Weeksellaceae</taxon>
        <taxon>Chryseobacterium group</taxon>
        <taxon>Chryseobacterium</taxon>
    </lineage>
</organism>
<feature type="transmembrane region" description="Helical" evidence="1">
    <location>
        <begin position="41"/>
        <end position="62"/>
    </location>
</feature>
<keyword evidence="2" id="KW-0560">Oxidoreductase</keyword>
<sequence length="224" mass="26384">MPEFDLDNFKKTWQEQDILPKYDSTEIEAMLNKSSRNYVKYILWICIAEFSVFFCLNLYYAFIGDDNNSFIRIMEKLGVKNSTSLENGFSNLFLSMKIMSLVLTAFFVLKFFQNYRRINIESNLKKLILQIISFKKTVNLFILTNIFLIILFTIVLTAFTFKILSQQNIHLNNPTLIGFLVGTVIMMAISVILIWIYYRLVYGILLKRLSKNLEDLQKIDQQQQ</sequence>
<keyword evidence="1" id="KW-0812">Transmembrane</keyword>
<name>A0A7H1DWP2_9FLAO</name>
<evidence type="ECO:0000256" key="1">
    <source>
        <dbReference type="SAM" id="Phobius"/>
    </source>
</evidence>
<dbReference type="Proteomes" id="UP000516438">
    <property type="component" value="Chromosome"/>
</dbReference>
<proteinExistence type="predicted"/>
<reference evidence="2 3" key="1">
    <citation type="submission" date="2020-07" db="EMBL/GenBank/DDBJ databases">
        <title>Complete genome and description of Chryseobacterium manosquense strain Marseille-Q2069 sp. nov.</title>
        <authorList>
            <person name="Boxberger M."/>
        </authorList>
    </citation>
    <scope>NUCLEOTIDE SEQUENCE [LARGE SCALE GENOMIC DNA]</scope>
    <source>
        <strain evidence="2 3">Marseille-Q2069</strain>
    </source>
</reference>
<evidence type="ECO:0000313" key="2">
    <source>
        <dbReference type="EMBL" id="QNS41400.1"/>
    </source>
</evidence>
<protein>
    <submittedName>
        <fullName evidence="2">Beta-carotene 15,15'-monooxygenase</fullName>
    </submittedName>
</protein>
<feature type="transmembrane region" description="Helical" evidence="1">
    <location>
        <begin position="92"/>
        <end position="112"/>
    </location>
</feature>
<gene>
    <name evidence="2" type="ORF">H0S70_13955</name>
</gene>
<evidence type="ECO:0000313" key="3">
    <source>
        <dbReference type="Proteomes" id="UP000516438"/>
    </source>
</evidence>
<accession>A0A7H1DWP2</accession>
<dbReference type="AlphaFoldDB" id="A0A7H1DWP2"/>
<keyword evidence="2" id="KW-0503">Monooxygenase</keyword>
<keyword evidence="1" id="KW-0472">Membrane</keyword>
<keyword evidence="1" id="KW-1133">Transmembrane helix</keyword>
<dbReference type="RefSeq" id="WP_188321227.1">
    <property type="nucleotide sequence ID" value="NZ_CP060203.1"/>
</dbReference>
<keyword evidence="3" id="KW-1185">Reference proteome</keyword>
<feature type="transmembrane region" description="Helical" evidence="1">
    <location>
        <begin position="140"/>
        <end position="164"/>
    </location>
</feature>